<dbReference type="PROSITE" id="PS00108">
    <property type="entry name" value="PROTEIN_KINASE_ST"/>
    <property type="match status" value="1"/>
</dbReference>
<feature type="domain" description="Protein kinase" evidence="1">
    <location>
        <begin position="72"/>
        <end position="326"/>
    </location>
</feature>
<dbReference type="InterPro" id="IPR008271">
    <property type="entry name" value="Ser/Thr_kinase_AS"/>
</dbReference>
<dbReference type="AlphaFoldDB" id="A0A5B7E597"/>
<dbReference type="SMART" id="SM00220">
    <property type="entry name" value="S_TKc"/>
    <property type="match status" value="1"/>
</dbReference>
<dbReference type="OrthoDB" id="6380006at2759"/>
<sequence>MVLLLAWHESLQGRARAWTRATMQTALRLVAVLPLVCWMWRRIWQELEAREGDIDFLGRSIPFLREEEMRSLDGGSFLGSGGNDSARLLQWGGAPVVRKEFHHDGELLFMMREARLMLELCGTAGVPRPLALGFQPLTVIQEFVGEPYDKFLMQCSVQGVLRSLDQLCRRLGEVHAQGVVHNDLKVDNITVSGSVHRPVLHVIDLGWACCTGRVAGNFSLETGEEDDFPREGLGAECHWMAPEVRERRSVFASGDVFSLGFMLQQIADSCIQPWLAVPLWRLGKRCAREEPSCRPCLPKVTRALAALRRGLLWHQLQEPFLLMVRQ</sequence>
<dbReference type="SUPFAM" id="SSF56112">
    <property type="entry name" value="Protein kinase-like (PK-like)"/>
    <property type="match status" value="1"/>
</dbReference>
<dbReference type="PROSITE" id="PS50011">
    <property type="entry name" value="PROTEIN_KINASE_DOM"/>
    <property type="match status" value="1"/>
</dbReference>
<dbReference type="InterPro" id="IPR000719">
    <property type="entry name" value="Prot_kinase_dom"/>
</dbReference>
<dbReference type="InterPro" id="IPR011009">
    <property type="entry name" value="Kinase-like_dom_sf"/>
</dbReference>
<dbReference type="InterPro" id="IPR051681">
    <property type="entry name" value="Ser/Thr_Kinases-Pseudokinases"/>
</dbReference>
<protein>
    <submittedName>
        <fullName evidence="2">Tyrosine-protein kinase SPK-1</fullName>
    </submittedName>
</protein>
<dbReference type="GO" id="GO:0004674">
    <property type="term" value="F:protein serine/threonine kinase activity"/>
    <property type="evidence" value="ECO:0007669"/>
    <property type="project" value="TreeGrafter"/>
</dbReference>
<keyword evidence="3" id="KW-1185">Reference proteome</keyword>
<name>A0A5B7E597_PORTR</name>
<proteinExistence type="predicted"/>
<dbReference type="EMBL" id="VSRR010001923">
    <property type="protein sequence ID" value="MPC28495.1"/>
    <property type="molecule type" value="Genomic_DNA"/>
</dbReference>
<evidence type="ECO:0000313" key="3">
    <source>
        <dbReference type="Proteomes" id="UP000324222"/>
    </source>
</evidence>
<dbReference type="Pfam" id="PF00069">
    <property type="entry name" value="Pkinase"/>
    <property type="match status" value="1"/>
</dbReference>
<dbReference type="GO" id="GO:0005524">
    <property type="term" value="F:ATP binding"/>
    <property type="evidence" value="ECO:0007669"/>
    <property type="project" value="InterPro"/>
</dbReference>
<dbReference type="Gene3D" id="1.10.510.10">
    <property type="entry name" value="Transferase(Phosphotransferase) domain 1"/>
    <property type="match status" value="1"/>
</dbReference>
<keyword evidence="2" id="KW-0418">Kinase</keyword>
<comment type="caution">
    <text evidence="2">The sequence shown here is derived from an EMBL/GenBank/DDBJ whole genome shotgun (WGS) entry which is preliminary data.</text>
</comment>
<reference evidence="2 3" key="1">
    <citation type="submission" date="2019-05" db="EMBL/GenBank/DDBJ databases">
        <title>Another draft genome of Portunus trituberculatus and its Hox gene families provides insights of decapod evolution.</title>
        <authorList>
            <person name="Jeong J.-H."/>
            <person name="Song I."/>
            <person name="Kim S."/>
            <person name="Choi T."/>
            <person name="Kim D."/>
            <person name="Ryu S."/>
            <person name="Kim W."/>
        </authorList>
    </citation>
    <scope>NUCLEOTIDE SEQUENCE [LARGE SCALE GENOMIC DNA]</scope>
    <source>
        <tissue evidence="2">Muscle</tissue>
    </source>
</reference>
<gene>
    <name evidence="2" type="primary">SPK1</name>
    <name evidence="2" type="ORF">E2C01_021701</name>
</gene>
<dbReference type="Proteomes" id="UP000324222">
    <property type="component" value="Unassembled WGS sequence"/>
</dbReference>
<organism evidence="2 3">
    <name type="scientific">Portunus trituberculatus</name>
    <name type="common">Swimming crab</name>
    <name type="synonym">Neptunus trituberculatus</name>
    <dbReference type="NCBI Taxonomy" id="210409"/>
    <lineage>
        <taxon>Eukaryota</taxon>
        <taxon>Metazoa</taxon>
        <taxon>Ecdysozoa</taxon>
        <taxon>Arthropoda</taxon>
        <taxon>Crustacea</taxon>
        <taxon>Multicrustacea</taxon>
        <taxon>Malacostraca</taxon>
        <taxon>Eumalacostraca</taxon>
        <taxon>Eucarida</taxon>
        <taxon>Decapoda</taxon>
        <taxon>Pleocyemata</taxon>
        <taxon>Brachyura</taxon>
        <taxon>Eubrachyura</taxon>
        <taxon>Portunoidea</taxon>
        <taxon>Portunidae</taxon>
        <taxon>Portuninae</taxon>
        <taxon>Portunus</taxon>
    </lineage>
</organism>
<accession>A0A5B7E597</accession>
<evidence type="ECO:0000259" key="1">
    <source>
        <dbReference type="PROSITE" id="PS50011"/>
    </source>
</evidence>
<dbReference type="PANTHER" id="PTHR44329">
    <property type="entry name" value="SERINE/THREONINE-PROTEIN KINASE TNNI3K-RELATED"/>
    <property type="match status" value="1"/>
</dbReference>
<evidence type="ECO:0000313" key="2">
    <source>
        <dbReference type="EMBL" id="MPC28495.1"/>
    </source>
</evidence>
<keyword evidence="2" id="KW-0808">Transferase</keyword>